<accession>A0A7X0KUC0</accession>
<dbReference type="InterPro" id="IPR001188">
    <property type="entry name" value="Sperm_putr-bd"/>
</dbReference>
<dbReference type="SUPFAM" id="SSF53850">
    <property type="entry name" value="Periplasmic binding protein-like II"/>
    <property type="match status" value="1"/>
</dbReference>
<gene>
    <name evidence="5" type="ORF">HD594_001261</name>
</gene>
<keyword evidence="2" id="KW-0813">Transport</keyword>
<comment type="caution">
    <text evidence="5">The sequence shown here is derived from an EMBL/GenBank/DDBJ whole genome shotgun (WGS) entry which is preliminary data.</text>
</comment>
<keyword evidence="3" id="KW-0732">Signal</keyword>
<protein>
    <submittedName>
        <fullName evidence="5">Spermidine/putrescine transport system substrate-binding protein</fullName>
    </submittedName>
</protein>
<dbReference type="Proteomes" id="UP000537775">
    <property type="component" value="Unassembled WGS sequence"/>
</dbReference>
<sequence length="397" mass="43349">MSDIHSNVRILAPEGKAQAIMREVSRRRFLSVAAITGSAAFLAACSSGGTDGGTAAEPQATGGALEDNLSIYTWGDYDSPDVLDGFTSELGPKITMDSYSSNEELIAKLVAAKGTSGYDIVVPTGVFVPQMIENGLLEKFNKDLLPNMENLDAAYLGRSWDPSNDYTVCKAWGTTGYVYDKTVITRELTTWNDFFDAAQNEASGKTSMSDDPAGIIGSYFWANDMDWNTEDTAELDACEDFLVNEIAPHISAFDSYPGSGGIPQATQVLMQAWNGDARLGIQESPDPERWQWVLPGPQTELWMDNWAIAAGAPHPEAAHAFINWSMTPENLLLNLDYVGFNVGGKDMEQAAADEGLDYLDMIFFTPEQLETMHEQELNDSQQRRVEIWSAMKAAAGA</sequence>
<dbReference type="InterPro" id="IPR006311">
    <property type="entry name" value="TAT_signal"/>
</dbReference>
<dbReference type="PANTHER" id="PTHR30222">
    <property type="entry name" value="SPERMIDINE/PUTRESCINE-BINDING PERIPLASMIC PROTEIN"/>
    <property type="match status" value="1"/>
</dbReference>
<evidence type="ECO:0000313" key="5">
    <source>
        <dbReference type="EMBL" id="MBB6390948.1"/>
    </source>
</evidence>
<dbReference type="GO" id="GO:0019808">
    <property type="term" value="F:polyamine binding"/>
    <property type="evidence" value="ECO:0007669"/>
    <property type="project" value="InterPro"/>
</dbReference>
<dbReference type="Pfam" id="PF13416">
    <property type="entry name" value="SBP_bac_8"/>
    <property type="match status" value="1"/>
</dbReference>
<dbReference type="PANTHER" id="PTHR30222:SF17">
    <property type="entry name" value="SPERMIDINE_PUTRESCINE-BINDING PERIPLASMIC PROTEIN"/>
    <property type="match status" value="1"/>
</dbReference>
<proteinExistence type="predicted"/>
<organism evidence="5 6">
    <name type="scientific">Microbacterium thalassium</name>
    <dbReference type="NCBI Taxonomy" id="362649"/>
    <lineage>
        <taxon>Bacteria</taxon>
        <taxon>Bacillati</taxon>
        <taxon>Actinomycetota</taxon>
        <taxon>Actinomycetes</taxon>
        <taxon>Micrococcales</taxon>
        <taxon>Microbacteriaceae</taxon>
        <taxon>Microbacterium</taxon>
    </lineage>
</organism>
<dbReference type="GO" id="GO:0015846">
    <property type="term" value="P:polyamine transport"/>
    <property type="evidence" value="ECO:0007669"/>
    <property type="project" value="InterPro"/>
</dbReference>
<dbReference type="RefSeq" id="WP_184750140.1">
    <property type="nucleotide sequence ID" value="NZ_BAAAJR010000003.1"/>
</dbReference>
<evidence type="ECO:0000256" key="3">
    <source>
        <dbReference type="ARBA" id="ARBA00022729"/>
    </source>
</evidence>
<evidence type="ECO:0000256" key="1">
    <source>
        <dbReference type="ARBA" id="ARBA00004418"/>
    </source>
</evidence>
<evidence type="ECO:0000313" key="6">
    <source>
        <dbReference type="Proteomes" id="UP000537775"/>
    </source>
</evidence>
<dbReference type="Gene3D" id="3.40.190.10">
    <property type="entry name" value="Periplasmic binding protein-like II"/>
    <property type="match status" value="2"/>
</dbReference>
<evidence type="ECO:0000256" key="2">
    <source>
        <dbReference type="ARBA" id="ARBA00022448"/>
    </source>
</evidence>
<keyword evidence="4" id="KW-0574">Periplasm</keyword>
<evidence type="ECO:0000256" key="4">
    <source>
        <dbReference type="ARBA" id="ARBA00022764"/>
    </source>
</evidence>
<keyword evidence="6" id="KW-1185">Reference proteome</keyword>
<name>A0A7X0KUC0_9MICO</name>
<dbReference type="AlphaFoldDB" id="A0A7X0KUC0"/>
<dbReference type="PROSITE" id="PS51318">
    <property type="entry name" value="TAT"/>
    <property type="match status" value="1"/>
</dbReference>
<dbReference type="InterPro" id="IPR006059">
    <property type="entry name" value="SBP"/>
</dbReference>
<dbReference type="CDD" id="cd13590">
    <property type="entry name" value="PBP2_PotD_PotF_like"/>
    <property type="match status" value="1"/>
</dbReference>
<dbReference type="GO" id="GO:0042597">
    <property type="term" value="C:periplasmic space"/>
    <property type="evidence" value="ECO:0007669"/>
    <property type="project" value="UniProtKB-SubCell"/>
</dbReference>
<comment type="subcellular location">
    <subcellularLocation>
        <location evidence="1">Periplasm</location>
    </subcellularLocation>
</comment>
<dbReference type="EMBL" id="JACHML010000001">
    <property type="protein sequence ID" value="MBB6390948.1"/>
    <property type="molecule type" value="Genomic_DNA"/>
</dbReference>
<dbReference type="PRINTS" id="PR00909">
    <property type="entry name" value="SPERMDNBNDNG"/>
</dbReference>
<reference evidence="5 6" key="1">
    <citation type="submission" date="2020-08" db="EMBL/GenBank/DDBJ databases">
        <title>Sequencing the genomes of 1000 actinobacteria strains.</title>
        <authorList>
            <person name="Klenk H.-P."/>
        </authorList>
    </citation>
    <scope>NUCLEOTIDE SEQUENCE [LARGE SCALE GENOMIC DNA]</scope>
    <source>
        <strain evidence="5 6">DSM 12511</strain>
    </source>
</reference>